<comment type="caution">
    <text evidence="1">The sequence shown here is derived from an EMBL/GenBank/DDBJ whole genome shotgun (WGS) entry which is preliminary data.</text>
</comment>
<dbReference type="Proteomes" id="UP000829517">
    <property type="component" value="Unassembled WGS sequence"/>
</dbReference>
<dbReference type="EMBL" id="JAETXX010000001">
    <property type="protein sequence ID" value="MCF8713647.1"/>
    <property type="molecule type" value="Genomic_DNA"/>
</dbReference>
<reference evidence="1 2" key="1">
    <citation type="submission" date="2021-01" db="EMBL/GenBank/DDBJ databases">
        <title>Genome sequencing of Joostella atrarenae M1-2 (= KCTC 23194).</title>
        <authorList>
            <person name="Zakaria M.R."/>
            <person name="Lam M.Q."/>
            <person name="Chong C.S."/>
        </authorList>
    </citation>
    <scope>NUCLEOTIDE SEQUENCE [LARGE SCALE GENOMIC DNA]</scope>
    <source>
        <strain evidence="1 2">M1-2</strain>
    </source>
</reference>
<evidence type="ECO:0000313" key="1">
    <source>
        <dbReference type="EMBL" id="MCF8713647.1"/>
    </source>
</evidence>
<name>A0ABS9IZP4_9FLAO</name>
<evidence type="ECO:0000313" key="2">
    <source>
        <dbReference type="Proteomes" id="UP000829517"/>
    </source>
</evidence>
<organism evidence="1 2">
    <name type="scientific">Joostella atrarenae</name>
    <dbReference type="NCBI Taxonomy" id="679257"/>
    <lineage>
        <taxon>Bacteria</taxon>
        <taxon>Pseudomonadati</taxon>
        <taxon>Bacteroidota</taxon>
        <taxon>Flavobacteriia</taxon>
        <taxon>Flavobacteriales</taxon>
        <taxon>Flavobacteriaceae</taxon>
        <taxon>Joostella</taxon>
    </lineage>
</organism>
<sequence>MIEKLYFCHESISDAEPGFKEAGIELKSSPLKTLKTVVYKPTPTKTKMDFNTFHTSIKVSPATNCLS</sequence>
<accession>A0ABS9IZP4</accession>
<gene>
    <name evidence="1" type="ORF">JM658_02310</name>
</gene>
<keyword evidence="2" id="KW-1185">Reference proteome</keyword>
<protein>
    <submittedName>
        <fullName evidence="1">Uncharacterized protein</fullName>
    </submittedName>
</protein>
<proteinExistence type="predicted"/>